<feature type="transmembrane region" description="Helical" evidence="1">
    <location>
        <begin position="51"/>
        <end position="74"/>
    </location>
</feature>
<organism evidence="2 3">
    <name type="scientific">Aeoliella straminimaris</name>
    <dbReference type="NCBI Taxonomy" id="2954799"/>
    <lineage>
        <taxon>Bacteria</taxon>
        <taxon>Pseudomonadati</taxon>
        <taxon>Planctomycetota</taxon>
        <taxon>Planctomycetia</taxon>
        <taxon>Pirellulales</taxon>
        <taxon>Lacipirellulaceae</taxon>
        <taxon>Aeoliella</taxon>
    </lineage>
</organism>
<dbReference type="EMBL" id="JAMXLR010000058">
    <property type="protein sequence ID" value="MCO6045575.1"/>
    <property type="molecule type" value="Genomic_DNA"/>
</dbReference>
<evidence type="ECO:0000313" key="2">
    <source>
        <dbReference type="EMBL" id="MCO6045575.1"/>
    </source>
</evidence>
<feature type="transmembrane region" description="Helical" evidence="1">
    <location>
        <begin position="26"/>
        <end position="45"/>
    </location>
</feature>
<keyword evidence="1" id="KW-0472">Membrane</keyword>
<feature type="transmembrane region" description="Helical" evidence="1">
    <location>
        <begin position="81"/>
        <end position="106"/>
    </location>
</feature>
<evidence type="ECO:0000313" key="3">
    <source>
        <dbReference type="Proteomes" id="UP001155241"/>
    </source>
</evidence>
<keyword evidence="1" id="KW-1133">Transmembrane helix</keyword>
<protein>
    <submittedName>
        <fullName evidence="2">Uncharacterized protein</fullName>
    </submittedName>
</protein>
<comment type="caution">
    <text evidence="2">The sequence shown here is derived from an EMBL/GenBank/DDBJ whole genome shotgun (WGS) entry which is preliminary data.</text>
</comment>
<dbReference type="Proteomes" id="UP001155241">
    <property type="component" value="Unassembled WGS sequence"/>
</dbReference>
<name>A0A9X2FB23_9BACT</name>
<reference evidence="2" key="1">
    <citation type="submission" date="2022-06" db="EMBL/GenBank/DDBJ databases">
        <title>Aeoliella straminimaris, a novel planctomycete from sediments.</title>
        <authorList>
            <person name="Vitorino I.R."/>
            <person name="Lage O.M."/>
        </authorList>
    </citation>
    <scope>NUCLEOTIDE SEQUENCE</scope>
    <source>
        <strain evidence="2">ICT_H6.2</strain>
    </source>
</reference>
<keyword evidence="1" id="KW-0812">Transmembrane</keyword>
<dbReference type="RefSeq" id="WP_252853691.1">
    <property type="nucleotide sequence ID" value="NZ_JAMXLR010000058.1"/>
</dbReference>
<feature type="transmembrane region" description="Helical" evidence="1">
    <location>
        <begin position="118"/>
        <end position="141"/>
    </location>
</feature>
<evidence type="ECO:0000256" key="1">
    <source>
        <dbReference type="SAM" id="Phobius"/>
    </source>
</evidence>
<sequence>MNAPVEPPPLQEGTPKRKFVPRYNTAMLLGAMAILAVVCTMAMSVPYLVMAILATTSLVAQVVFLGFFVAGAWLAHGRQRLFALAVLASLTATFWGGDTGTFATVISDWMGWSRVSRAYILSILMPVQQMALALLGGWIALRAAHFWEVKSADSSELHPPVE</sequence>
<accession>A0A9X2FB23</accession>
<keyword evidence="3" id="KW-1185">Reference proteome</keyword>
<proteinExistence type="predicted"/>
<dbReference type="AlphaFoldDB" id="A0A9X2FB23"/>
<gene>
    <name evidence="2" type="ORF">NG895_16820</name>
</gene>